<dbReference type="EMBL" id="JBBJCI010000151">
    <property type="protein sequence ID" value="KAK7242067.1"/>
    <property type="molecule type" value="Genomic_DNA"/>
</dbReference>
<evidence type="ECO:0000313" key="2">
    <source>
        <dbReference type="EMBL" id="KAK7242067.1"/>
    </source>
</evidence>
<name>A0ABR1G0Q3_AURAN</name>
<feature type="compositionally biased region" description="Basic and acidic residues" evidence="1">
    <location>
        <begin position="85"/>
        <end position="96"/>
    </location>
</feature>
<feature type="region of interest" description="Disordered" evidence="1">
    <location>
        <begin position="1"/>
        <end position="39"/>
    </location>
</feature>
<comment type="caution">
    <text evidence="2">The sequence shown here is derived from an EMBL/GenBank/DDBJ whole genome shotgun (WGS) entry which is preliminary data.</text>
</comment>
<dbReference type="Proteomes" id="UP001363151">
    <property type="component" value="Unassembled WGS sequence"/>
</dbReference>
<gene>
    <name evidence="2" type="ORF">SO694_00018410</name>
</gene>
<feature type="region of interest" description="Disordered" evidence="1">
    <location>
        <begin position="55"/>
        <end position="96"/>
    </location>
</feature>
<evidence type="ECO:0000256" key="1">
    <source>
        <dbReference type="SAM" id="MobiDB-lite"/>
    </source>
</evidence>
<evidence type="ECO:0000313" key="3">
    <source>
        <dbReference type="Proteomes" id="UP001363151"/>
    </source>
</evidence>
<protein>
    <submittedName>
        <fullName evidence="2">Uncharacterized protein</fullName>
    </submittedName>
</protein>
<keyword evidence="3" id="KW-1185">Reference proteome</keyword>
<sequence length="192" mass="20780">MRASDRAAALDADGAATRRRTRRGRRTARPPRATRAAWRLSNEGLRAAAAAADAAREAGAARTREQLAAAADARSRARGVGAPRARAEQRRQGDDRAAAAALDLAASTKRCAAFEARLRAKEEAHDALQERRGPRARAAEAAESAVAKERREASRLRAELTKLAVRDVEADRRALACARSCRRRRRGRGDGQ</sequence>
<feature type="compositionally biased region" description="Low complexity" evidence="1">
    <location>
        <begin position="55"/>
        <end position="84"/>
    </location>
</feature>
<reference evidence="2 3" key="1">
    <citation type="submission" date="2024-03" db="EMBL/GenBank/DDBJ databases">
        <title>Aureococcus anophagefferens CCMP1851 and Kratosvirus quantuckense: Draft genome of a second virus-susceptible host strain in the model system.</title>
        <authorList>
            <person name="Chase E."/>
            <person name="Truchon A.R."/>
            <person name="Schepens W."/>
            <person name="Wilhelm S.W."/>
        </authorList>
    </citation>
    <scope>NUCLEOTIDE SEQUENCE [LARGE SCALE GENOMIC DNA]</scope>
    <source>
        <strain evidence="2 3">CCMP1851</strain>
    </source>
</reference>
<feature type="compositionally biased region" description="Low complexity" evidence="1">
    <location>
        <begin position="1"/>
        <end position="15"/>
    </location>
</feature>
<proteinExistence type="predicted"/>
<organism evidence="2 3">
    <name type="scientific">Aureococcus anophagefferens</name>
    <name type="common">Harmful bloom alga</name>
    <dbReference type="NCBI Taxonomy" id="44056"/>
    <lineage>
        <taxon>Eukaryota</taxon>
        <taxon>Sar</taxon>
        <taxon>Stramenopiles</taxon>
        <taxon>Ochrophyta</taxon>
        <taxon>Pelagophyceae</taxon>
        <taxon>Pelagomonadales</taxon>
        <taxon>Pelagomonadaceae</taxon>
        <taxon>Aureococcus</taxon>
    </lineage>
</organism>
<feature type="compositionally biased region" description="Basic residues" evidence="1">
    <location>
        <begin position="17"/>
        <end position="29"/>
    </location>
</feature>
<accession>A0ABR1G0Q3</accession>
<feature type="region of interest" description="Disordered" evidence="1">
    <location>
        <begin position="123"/>
        <end position="153"/>
    </location>
</feature>